<dbReference type="InParanoid" id="J4KQI0"/>
<dbReference type="GeneID" id="19885286"/>
<protein>
    <submittedName>
        <fullName evidence="2">Uncharacterized protein</fullName>
    </submittedName>
</protein>
<dbReference type="OrthoDB" id="10503211at2759"/>
<evidence type="ECO:0000313" key="2">
    <source>
        <dbReference type="EMBL" id="EJP69239.1"/>
    </source>
</evidence>
<dbReference type="HOGENOM" id="CLU_1147005_0_0_1"/>
<organism evidence="2 3">
    <name type="scientific">Beauveria bassiana (strain ARSEF 2860)</name>
    <name type="common">White muscardine disease fungus</name>
    <name type="synonym">Tritirachium shiotae</name>
    <dbReference type="NCBI Taxonomy" id="655819"/>
    <lineage>
        <taxon>Eukaryota</taxon>
        <taxon>Fungi</taxon>
        <taxon>Dikarya</taxon>
        <taxon>Ascomycota</taxon>
        <taxon>Pezizomycotina</taxon>
        <taxon>Sordariomycetes</taxon>
        <taxon>Hypocreomycetidae</taxon>
        <taxon>Hypocreales</taxon>
        <taxon>Cordycipitaceae</taxon>
        <taxon>Beauveria</taxon>
    </lineage>
</organism>
<feature type="compositionally biased region" description="Polar residues" evidence="1">
    <location>
        <begin position="26"/>
        <end position="38"/>
    </location>
</feature>
<feature type="compositionally biased region" description="Polar residues" evidence="1">
    <location>
        <begin position="1"/>
        <end position="11"/>
    </location>
</feature>
<feature type="compositionally biased region" description="Basic and acidic residues" evidence="1">
    <location>
        <begin position="217"/>
        <end position="226"/>
    </location>
</feature>
<evidence type="ECO:0000256" key="1">
    <source>
        <dbReference type="SAM" id="MobiDB-lite"/>
    </source>
</evidence>
<dbReference type="EMBL" id="JH725153">
    <property type="protein sequence ID" value="EJP69239.1"/>
    <property type="molecule type" value="Genomic_DNA"/>
</dbReference>
<evidence type="ECO:0000313" key="3">
    <source>
        <dbReference type="Proteomes" id="UP000002762"/>
    </source>
</evidence>
<proteinExistence type="predicted"/>
<feature type="region of interest" description="Disordered" evidence="1">
    <location>
        <begin position="1"/>
        <end position="39"/>
    </location>
</feature>
<reference evidence="2 3" key="1">
    <citation type="journal article" date="2012" name="Sci. Rep.">
        <title>Genomic perspectives on the evolution of fungal entomopathogenicity in Beauveria bassiana.</title>
        <authorList>
            <person name="Xiao G."/>
            <person name="Ying S.H."/>
            <person name="Zheng P."/>
            <person name="Wang Z.L."/>
            <person name="Zhang S."/>
            <person name="Xie X.Q."/>
            <person name="Shang Y."/>
            <person name="St Leger R.J."/>
            <person name="Zhao G.P."/>
            <person name="Wang C."/>
            <person name="Feng M.G."/>
        </authorList>
    </citation>
    <scope>NUCLEOTIDE SEQUENCE [LARGE SCALE GENOMIC DNA]</scope>
    <source>
        <strain evidence="2 3">ARSEF 2860</strain>
    </source>
</reference>
<keyword evidence="3" id="KW-1185">Reference proteome</keyword>
<dbReference type="Proteomes" id="UP000002762">
    <property type="component" value="Unassembled WGS sequence"/>
</dbReference>
<sequence length="242" mass="27600">MKRLNRNQNAPSGGAGLSSAGGQSQRTSGFASASTGISTDDRSETRRFTFVPDRDLFVFCPRNLLCFSLLLRLRLENIDCVRPGERSSMDCINKFAFEIGTHWRTKHDKARITHICQRMAWGREKTPIFYFIDYRLRRRKGSIADRQTTTAFQAVAGRFFEVKNDGSWGYSAEDSSDENHESTFDFVTRLRRTAEAVYGDEWSEDVSQKSFRVLSYEPDRKDEPCATEKPSLPAADLAHVNE</sequence>
<dbReference type="AlphaFoldDB" id="J4KQI0"/>
<name>J4KQI0_BEAB2</name>
<feature type="region of interest" description="Disordered" evidence="1">
    <location>
        <begin position="217"/>
        <end position="242"/>
    </location>
</feature>
<dbReference type="RefSeq" id="XP_008595593.1">
    <property type="nucleotide sequence ID" value="XM_008597371.1"/>
</dbReference>
<accession>J4KQI0</accession>
<gene>
    <name evidence="2" type="ORF">BBA_02274</name>
</gene>